<dbReference type="PANTHER" id="PTHR45661">
    <property type="entry name" value="SURFACE ANTIGEN"/>
    <property type="match status" value="1"/>
</dbReference>
<evidence type="ECO:0008006" key="4">
    <source>
        <dbReference type="Google" id="ProtNLM"/>
    </source>
</evidence>
<reference evidence="2 3" key="1">
    <citation type="submission" date="2011-01" db="EMBL/GenBank/DDBJ databases">
        <authorList>
            <person name="Muzny D."/>
            <person name="Qin X."/>
            <person name="Deng J."/>
            <person name="Jiang H."/>
            <person name="Liu Y."/>
            <person name="Qu J."/>
            <person name="Song X.-Z."/>
            <person name="Zhang L."/>
            <person name="Thornton R."/>
            <person name="Coyle M."/>
            <person name="Francisco L."/>
            <person name="Jackson L."/>
            <person name="Javaid M."/>
            <person name="Korchina V."/>
            <person name="Kovar C."/>
            <person name="Mata R."/>
            <person name="Mathew T."/>
            <person name="Ngo R."/>
            <person name="Nguyen L."/>
            <person name="Nguyen N."/>
            <person name="Okwuonu G."/>
            <person name="Ongeri F."/>
            <person name="Pham C."/>
            <person name="Simmons D."/>
            <person name="Wilczek-Boney K."/>
            <person name="Hale W."/>
            <person name="Jakkamsetti A."/>
            <person name="Pham P."/>
            <person name="Ruth R."/>
            <person name="San Lucas F."/>
            <person name="Warren J."/>
            <person name="Zhang J."/>
            <person name="Zhao Z."/>
            <person name="Zhou C."/>
            <person name="Zhu D."/>
            <person name="Lee S."/>
            <person name="Bess C."/>
            <person name="Blankenburg K."/>
            <person name="Forbes L."/>
            <person name="Fu Q."/>
            <person name="Gubbala S."/>
            <person name="Hirani K."/>
            <person name="Jayaseelan J.C."/>
            <person name="Lara F."/>
            <person name="Munidasa M."/>
            <person name="Palculict T."/>
            <person name="Patil S."/>
            <person name="Pu L.-L."/>
            <person name="Saada N."/>
            <person name="Tang L."/>
            <person name="Weissenberger G."/>
            <person name="Zhu Y."/>
            <person name="Hemphill L."/>
            <person name="Shang Y."/>
            <person name="Youmans B."/>
            <person name="Ayvaz T."/>
            <person name="Ross M."/>
            <person name="Santibanez J."/>
            <person name="Aqrawi P."/>
            <person name="Gross S."/>
            <person name="Joshi V."/>
            <person name="Fowler G."/>
            <person name="Nazareth L."/>
            <person name="Reid J."/>
            <person name="Worley K."/>
            <person name="Petrosino J."/>
            <person name="Highlander S."/>
            <person name="Gibbs R."/>
        </authorList>
    </citation>
    <scope>NUCLEOTIDE SEQUENCE [LARGE SCALE GENOMIC DNA]</scope>
    <source>
        <strain evidence="2 3">DSM 16608</strain>
    </source>
</reference>
<protein>
    <recommendedName>
        <fullName evidence="4">Leucine Rich Repeat protein</fullName>
    </recommendedName>
</protein>
<dbReference type="EMBL" id="AEWX01000021">
    <property type="protein sequence ID" value="EGC19955.1"/>
    <property type="molecule type" value="Genomic_DNA"/>
</dbReference>
<dbReference type="AlphaFoldDB" id="F0F773"/>
<dbReference type="eggNOG" id="COG5492">
    <property type="taxonomic scope" value="Bacteria"/>
</dbReference>
<organism evidence="2 3">
    <name type="scientific">Prevotella multiformis DSM 16608</name>
    <dbReference type="NCBI Taxonomy" id="888743"/>
    <lineage>
        <taxon>Bacteria</taxon>
        <taxon>Pseudomonadati</taxon>
        <taxon>Bacteroidota</taxon>
        <taxon>Bacteroidia</taxon>
        <taxon>Bacteroidales</taxon>
        <taxon>Prevotellaceae</taxon>
        <taxon>Prevotella</taxon>
    </lineage>
</organism>
<dbReference type="Gene3D" id="3.80.10.10">
    <property type="entry name" value="Ribonuclease Inhibitor"/>
    <property type="match status" value="3"/>
</dbReference>
<dbReference type="STRING" id="888743.HMPREF9141_1440"/>
<dbReference type="OrthoDB" id="1054496at2"/>
<keyword evidence="1" id="KW-0732">Signal</keyword>
<dbReference type="Gene3D" id="3.40.50.12480">
    <property type="match status" value="2"/>
</dbReference>
<keyword evidence="3" id="KW-1185">Reference proteome</keyword>
<dbReference type="HOGENOM" id="CLU_009157_0_0_10"/>
<evidence type="ECO:0000313" key="2">
    <source>
        <dbReference type="EMBL" id="EGC19955.1"/>
    </source>
</evidence>
<dbReference type="InterPro" id="IPR053139">
    <property type="entry name" value="Surface_bspA-like"/>
</dbReference>
<dbReference type="SUPFAM" id="SSF52058">
    <property type="entry name" value="L domain-like"/>
    <property type="match status" value="1"/>
</dbReference>
<dbReference type="Pfam" id="PF13306">
    <property type="entry name" value="LRR_5"/>
    <property type="match status" value="5"/>
</dbReference>
<sequence length="1121" mass="121196">MRTIKILFFLLPALLQLTDAGAVVTGDLINRDGITYVVTLKRDAGNGHPAAYHVAFVGSDLAEVKIPETVKDSANEHTWTVTALADNSKVKNATSVTIPNTVETLNAQCLQGSLLTTVNIPASATDIKDGVFAFTIGLQRITVDAANPRYYARDGVLYSRDGGGYLVAYPVARAGVAFSIPEGIVGIRPNALQQNRNLETIRLPKSLTELPAAKEYNGFTSALKLSAIEVDPANPKFSGVGGVILSKDGEQLVVYPNAKTGDPYTVPATVKQILDGAFSHAEGLKGIVMTPPLVKIGKESFKDCIQLLTVDIPSTVTKIDDGAFSGAYRVKGFVVDPSNTVYKTDDNGVIYSADGTELAAFPAGMTGTYATLPTTKRILKEAFKAAPAVEKVIFNSGLETIGQDAFQAATGLKRIEFAAPATVRDIGDFSFYGSALETLWLPASVETVGWSAFANCPRLKTVSVEAHSRLQRTGTSSFENCGSLESFVFEGACALKTVGNRTFMNDPKLTGFRFPSKVEEIETGAFNGCKALVSVTFPADAVIRKIGKGAFQNALTLPSITLPASVESIEESAFNSCQSLVEIKIPATTTSIDPRAFQFCGKLATFTVDPSNPSYSSVDGFLLSKDKKTLATFPPAKAGTYYTLLPPVIEKIGDYAFYYVQNLENITIPEGVTEIGNYAFDNCSRLNTIAFLSHTPVPASKIGDKAFNEDNVNKGDIEISVRVDAFEAYKNNPFWNAFHDVIRSFKVDDGDGATELFPLSKNAVMVVDVQSDVFTYVVPKKVKHPQYPARTYEVRLWNDRAMAKSNTDIKEVVFKGQLDYLGIEAFQRQDGTSTVERVFFTGNPPKDMSAVKWYLGAGYREFTGNIQKIYVKKSKVDAYKTAVGWDGYAARVDYQIRDVNITHKYGSFAREFDTDFGEYAREKGTQDKVAAFVATRYGEASVSPGKPDYGTATHVVFMSSVDVNGGVVGDPCYVPAEEGVLLKVLGSESMPSDFFYTIGEKDDKEYTVAGSIMRGVTAKARKVPASGTFYAVSASKGVFMKLKPSATVPVHRAYAELPGIPAAAKVMFAFEGEGSATGILSVGSPETREDGGRACYNLNGQRVEKPQRGVYIRGGKKYVVR</sequence>
<dbReference type="Proteomes" id="UP000005697">
    <property type="component" value="Unassembled WGS sequence"/>
</dbReference>
<feature type="chain" id="PRO_5003252139" description="Leucine Rich Repeat protein" evidence="1">
    <location>
        <begin position="23"/>
        <end position="1121"/>
    </location>
</feature>
<dbReference type="InterPro" id="IPR032675">
    <property type="entry name" value="LRR_dom_sf"/>
</dbReference>
<dbReference type="InterPro" id="IPR026906">
    <property type="entry name" value="LRR_5"/>
</dbReference>
<dbReference type="RefSeq" id="WP_007368953.1">
    <property type="nucleotide sequence ID" value="NZ_GL872283.1"/>
</dbReference>
<proteinExistence type="predicted"/>
<name>F0F773_9BACT</name>
<dbReference type="PANTHER" id="PTHR45661:SF3">
    <property type="entry name" value="IG-LIKE DOMAIN-CONTAINING PROTEIN"/>
    <property type="match status" value="1"/>
</dbReference>
<gene>
    <name evidence="2" type="ORF">HMPREF9141_1440</name>
</gene>
<accession>F0F773</accession>
<evidence type="ECO:0000313" key="3">
    <source>
        <dbReference type="Proteomes" id="UP000005697"/>
    </source>
</evidence>
<evidence type="ECO:0000256" key="1">
    <source>
        <dbReference type="SAM" id="SignalP"/>
    </source>
</evidence>
<comment type="caution">
    <text evidence="2">The sequence shown here is derived from an EMBL/GenBank/DDBJ whole genome shotgun (WGS) entry which is preliminary data.</text>
</comment>
<feature type="signal peptide" evidence="1">
    <location>
        <begin position="1"/>
        <end position="22"/>
    </location>
</feature>